<feature type="repeat" description="WD" evidence="13">
    <location>
        <begin position="435"/>
        <end position="476"/>
    </location>
</feature>
<dbReference type="FunFam" id="1.20.5.300:FF:000001">
    <property type="entry name" value="striatin isoform X1"/>
    <property type="match status" value="1"/>
</dbReference>
<dbReference type="GO" id="GO:0051721">
    <property type="term" value="F:protein phosphatase 2A binding"/>
    <property type="evidence" value="ECO:0007669"/>
    <property type="project" value="TreeGrafter"/>
</dbReference>
<comment type="subunit">
    <text evidence="10">Part of the core of STRIPAK complexes composed of PP2A catalytic and scaffolding subunits, the striatins (PP2A regulatory subunits), the striatin-associated proteins MOB4, STRIP1 and STRIP2, PDCD10 and members of the STE20 kinases, such as STK24 and STK26. Interacts with CTTNBP2NL.</text>
</comment>
<dbReference type="InterPro" id="IPR019775">
    <property type="entry name" value="WD40_repeat_CS"/>
</dbReference>
<dbReference type="Ensembl" id="ENSCHIT00000028565.1">
    <property type="protein sequence ID" value="ENSCHIP00000020729.1"/>
    <property type="gene ID" value="ENSCHIG00000019269.1"/>
</dbReference>
<comment type="subcellular location">
    <subcellularLocation>
        <location evidence="1">Cytoplasm</location>
    </subcellularLocation>
</comment>
<feature type="coiled-coil region" evidence="14">
    <location>
        <begin position="77"/>
        <end position="111"/>
    </location>
</feature>
<keyword evidence="4" id="KW-0597">Phosphoprotein</keyword>
<evidence type="ECO:0000256" key="5">
    <source>
        <dbReference type="ARBA" id="ARBA00022574"/>
    </source>
</evidence>
<feature type="repeat" description="WD" evidence="13">
    <location>
        <begin position="516"/>
        <end position="548"/>
    </location>
</feature>
<keyword evidence="5 13" id="KW-0853">WD repeat</keyword>
<evidence type="ECO:0000256" key="7">
    <source>
        <dbReference type="ARBA" id="ARBA00022860"/>
    </source>
</evidence>
<evidence type="ECO:0000256" key="14">
    <source>
        <dbReference type="SAM" id="Coils"/>
    </source>
</evidence>
<dbReference type="GO" id="GO:0030425">
    <property type="term" value="C:dendrite"/>
    <property type="evidence" value="ECO:0007669"/>
    <property type="project" value="TreeGrafter"/>
</dbReference>
<reference evidence="17" key="2">
    <citation type="submission" date="2025-08" db="UniProtKB">
        <authorList>
            <consortium name="Ensembl"/>
        </authorList>
    </citation>
    <scope>IDENTIFICATION</scope>
</reference>
<dbReference type="PANTHER" id="PTHR15653:SF1">
    <property type="entry name" value="STRIATIN-4"/>
    <property type="match status" value="1"/>
</dbReference>
<dbReference type="EMBL" id="LWLT01000020">
    <property type="status" value="NOT_ANNOTATED_CDS"/>
    <property type="molecule type" value="Genomic_DNA"/>
</dbReference>
<evidence type="ECO:0000256" key="10">
    <source>
        <dbReference type="ARBA" id="ARBA00063399"/>
    </source>
</evidence>
<feature type="region of interest" description="Disordered" evidence="15">
    <location>
        <begin position="210"/>
        <end position="233"/>
    </location>
</feature>
<evidence type="ECO:0000256" key="1">
    <source>
        <dbReference type="ARBA" id="ARBA00004496"/>
    </source>
</evidence>
<evidence type="ECO:0000256" key="3">
    <source>
        <dbReference type="ARBA" id="ARBA00022490"/>
    </source>
</evidence>
<reference evidence="17 18" key="1">
    <citation type="submission" date="2016-04" db="EMBL/GenBank/DDBJ databases">
        <title>Polished mammalian reference genomes with single-molecule sequencing and chromosome conformation capture applied to the Capra hircus genome.</title>
        <authorList>
            <person name="Bickhart D.M."/>
            <person name="Koren S."/>
            <person name="Rosen B."/>
            <person name="Hastie A."/>
            <person name="Liachko I."/>
            <person name="Sullivan S.T."/>
            <person name="Burton J."/>
            <person name="Sayre B.L."/>
            <person name="Huson H.J."/>
            <person name="Lee J."/>
            <person name="Lam E."/>
            <person name="Kelley C.M."/>
            <person name="Hutchison J.L."/>
            <person name="Zhou Y."/>
            <person name="Sun J."/>
            <person name="Crisa A."/>
            <person name="Schwartz J.C."/>
            <person name="Hammond J.A."/>
            <person name="Schroeder S.G."/>
            <person name="Liu G.E."/>
            <person name="Dunham M."/>
            <person name="Shendure J."/>
            <person name="Sonstegard T.S."/>
            <person name="Phillippy A.M."/>
            <person name="Van Tassell C.P."/>
            <person name="Smith T.P."/>
        </authorList>
    </citation>
    <scope>NUCLEOTIDE SEQUENCE [LARGE SCALE GENOMIC DNA]</scope>
</reference>
<protein>
    <recommendedName>
        <fullName evidence="11">Striatin-4</fullName>
    </recommendedName>
    <alternativeName>
        <fullName evidence="12">Zinedin</fullName>
    </alternativeName>
</protein>
<evidence type="ECO:0000259" key="16">
    <source>
        <dbReference type="Pfam" id="PF08232"/>
    </source>
</evidence>
<keyword evidence="3" id="KW-0963">Cytoplasm</keyword>
<evidence type="ECO:0000313" key="17">
    <source>
        <dbReference type="Ensembl" id="ENSCHIP00000020729.1"/>
    </source>
</evidence>
<dbReference type="Gene3D" id="1.20.5.300">
    <property type="match status" value="1"/>
</dbReference>
<dbReference type="GeneTree" id="ENSGT00950000183095"/>
<dbReference type="PROSITE" id="PS00678">
    <property type="entry name" value="WD_REPEATS_1"/>
    <property type="match status" value="1"/>
</dbReference>
<name>A0A452F8Y5_CAPHI</name>
<comment type="similarity">
    <text evidence="2">Belongs to the WD repeat striatin family.</text>
</comment>
<dbReference type="InterPro" id="IPR051488">
    <property type="entry name" value="WD_repeat_striatin"/>
</dbReference>
<dbReference type="PROSITE" id="PS51257">
    <property type="entry name" value="PROKAR_LIPOPROTEIN"/>
    <property type="match status" value="1"/>
</dbReference>
<dbReference type="FunFam" id="2.130.10.10:FF:000246">
    <property type="entry name" value="striatin-4 isoform X1"/>
    <property type="match status" value="1"/>
</dbReference>
<keyword evidence="18" id="KW-1185">Reference proteome</keyword>
<evidence type="ECO:0000256" key="2">
    <source>
        <dbReference type="ARBA" id="ARBA00009616"/>
    </source>
</evidence>
<dbReference type="OMA" id="RCSMELN"/>
<proteinExistence type="inferred from homology"/>
<feature type="region of interest" description="Disordered" evidence="15">
    <location>
        <begin position="14"/>
        <end position="63"/>
    </location>
</feature>
<feature type="region of interest" description="Disordered" evidence="15">
    <location>
        <begin position="364"/>
        <end position="383"/>
    </location>
</feature>
<dbReference type="InterPro" id="IPR015943">
    <property type="entry name" value="WD40/YVTN_repeat-like_dom_sf"/>
</dbReference>
<feature type="compositionally biased region" description="Acidic residues" evidence="15">
    <location>
        <begin position="273"/>
        <end position="284"/>
    </location>
</feature>
<evidence type="ECO:0000256" key="9">
    <source>
        <dbReference type="ARBA" id="ARBA00057741"/>
    </source>
</evidence>
<dbReference type="Gene3D" id="2.130.10.10">
    <property type="entry name" value="YVTN repeat-like/Quinoprotein amine dehydrogenase"/>
    <property type="match status" value="2"/>
</dbReference>
<evidence type="ECO:0000256" key="12">
    <source>
        <dbReference type="ARBA" id="ARBA00078901"/>
    </source>
</evidence>
<feature type="domain" description="Striatin N-terminal" evidence="16">
    <location>
        <begin position="65"/>
        <end position="193"/>
    </location>
</feature>
<dbReference type="PRINTS" id="PR00320">
    <property type="entry name" value="GPROTEINBRPT"/>
</dbReference>
<dbReference type="InterPro" id="IPR001680">
    <property type="entry name" value="WD40_rpt"/>
</dbReference>
<dbReference type="GO" id="GO:0070016">
    <property type="term" value="F:armadillo repeat domain binding"/>
    <property type="evidence" value="ECO:0007669"/>
    <property type="project" value="TreeGrafter"/>
</dbReference>
<feature type="compositionally biased region" description="Pro residues" evidence="15">
    <location>
        <begin position="371"/>
        <end position="381"/>
    </location>
</feature>
<evidence type="ECO:0000256" key="6">
    <source>
        <dbReference type="ARBA" id="ARBA00022737"/>
    </source>
</evidence>
<evidence type="ECO:0000256" key="15">
    <source>
        <dbReference type="SAM" id="MobiDB-lite"/>
    </source>
</evidence>
<evidence type="ECO:0000256" key="4">
    <source>
        <dbReference type="ARBA" id="ARBA00022553"/>
    </source>
</evidence>
<dbReference type="GO" id="GO:0005516">
    <property type="term" value="F:calmodulin binding"/>
    <property type="evidence" value="ECO:0007669"/>
    <property type="project" value="UniProtKB-KW"/>
</dbReference>
<dbReference type="PROSITE" id="PS50294">
    <property type="entry name" value="WD_REPEATS_REGION"/>
    <property type="match status" value="3"/>
</dbReference>
<dbReference type="Pfam" id="PF00400">
    <property type="entry name" value="WD40"/>
    <property type="match status" value="4"/>
</dbReference>
<feature type="region of interest" description="Disordered" evidence="15">
    <location>
        <begin position="143"/>
        <end position="162"/>
    </location>
</feature>
<dbReference type="InterPro" id="IPR013258">
    <property type="entry name" value="Striatin_N"/>
</dbReference>
<evidence type="ECO:0000256" key="11">
    <source>
        <dbReference type="ARBA" id="ARBA00074038"/>
    </source>
</evidence>
<evidence type="ECO:0000256" key="13">
    <source>
        <dbReference type="PROSITE-ProRule" id="PRU00221"/>
    </source>
</evidence>
<dbReference type="GO" id="GO:0005737">
    <property type="term" value="C:cytoplasm"/>
    <property type="evidence" value="ECO:0007669"/>
    <property type="project" value="UniProtKB-SubCell"/>
</dbReference>
<dbReference type="CDD" id="cd00200">
    <property type="entry name" value="WD40"/>
    <property type="match status" value="1"/>
</dbReference>
<gene>
    <name evidence="17" type="primary">STRN4</name>
</gene>
<keyword evidence="7" id="KW-0112">Calmodulin-binding</keyword>
<feature type="compositionally biased region" description="Low complexity" evidence="15">
    <location>
        <begin position="212"/>
        <end position="221"/>
    </location>
</feature>
<feature type="compositionally biased region" description="Gly residues" evidence="15">
    <location>
        <begin position="45"/>
        <end position="55"/>
    </location>
</feature>
<dbReference type="GO" id="GO:0044877">
    <property type="term" value="F:protein-containing complex binding"/>
    <property type="evidence" value="ECO:0007669"/>
    <property type="project" value="TreeGrafter"/>
</dbReference>
<feature type="compositionally biased region" description="Acidic residues" evidence="15">
    <location>
        <begin position="303"/>
        <end position="318"/>
    </location>
</feature>
<keyword evidence="8 14" id="KW-0175">Coiled coil</keyword>
<dbReference type="Pfam" id="PF08232">
    <property type="entry name" value="Striatin"/>
    <property type="match status" value="1"/>
</dbReference>
<evidence type="ECO:0000313" key="18">
    <source>
        <dbReference type="Proteomes" id="UP000291000"/>
    </source>
</evidence>
<dbReference type="InterPro" id="IPR036322">
    <property type="entry name" value="WD40_repeat_dom_sf"/>
</dbReference>
<feature type="repeat" description="WD" evidence="13">
    <location>
        <begin position="651"/>
        <end position="692"/>
    </location>
</feature>
<dbReference type="AlphaFoldDB" id="A0A452F8Y5"/>
<feature type="region of interest" description="Disordered" evidence="15">
    <location>
        <begin position="273"/>
        <end position="346"/>
    </location>
</feature>
<evidence type="ECO:0000256" key="8">
    <source>
        <dbReference type="ARBA" id="ARBA00023054"/>
    </source>
</evidence>
<dbReference type="PROSITE" id="PS50082">
    <property type="entry name" value="WD_REPEATS_2"/>
    <property type="match status" value="3"/>
</dbReference>
<dbReference type="SUPFAM" id="SSF50978">
    <property type="entry name" value="WD40 repeat-like"/>
    <property type="match status" value="1"/>
</dbReference>
<dbReference type="FunFam" id="2.130.10.10:FF:000317">
    <property type="entry name" value="striatin-4 isoform X2"/>
    <property type="match status" value="1"/>
</dbReference>
<dbReference type="Proteomes" id="UP000291000">
    <property type="component" value="Chromosome 18"/>
</dbReference>
<comment type="function">
    <text evidence="9">Calmodulin-binding scaffolding protein which is the center of the striatin-interacting phosphatase and kinase (STRIPAK) complexes. STRIPAK complexes have critical roles in protein (de)phosphorylation and are regulators of multiple signaling pathways including Hippo, MAPK, nuclear receptor and cytoskeleton remodeling. Different types of STRIPAK complexes are involved in a variety of biological processes such as cell growth, differentiation, apoptosis, metabolism and immune regulation. Key regulator of the expanded Hippo signaling pathway by interacting and allowing the inhibition of MAP4K kinases by the STRIPAK complex.</text>
</comment>
<feature type="compositionally biased region" description="Basic and acidic residues" evidence="15">
    <location>
        <begin position="333"/>
        <end position="346"/>
    </location>
</feature>
<sequence>MMEERAAAAVAAAASSCRPLGSGAGPGPTGAALVSAPAPGPGPAAKGGGGGGGSPGPAAGPEPLSLPGILHFIQHEWARFEAEKARWEAERAELQAQVAFLQGERKGQENLKTDLVRRIKMLEYALKQERAKYHKLKFGTDLNQGEKKPELSEPVSNGPVESVTLENSPLVWKEGRQLLRQYLEEVGYTDTILDMRSKRVRALLGRSLELNGAPEPSEGGPRAPPAPGGLSGGESLLVKQIEEQIKRNAAGKDGRERLGGSVLEQIPFLQHCEDDDSDEDDELDGAQHRKQRVKLPSKALAPETEDEDEEDDSEDAISEFDFLGSGEDGEGPPDPRRCATEGAHHELESRRVKLQGILADLRDVDGLPPKVTGPPPGTPQPRPHEDVFIMDTIGGGEVSLGDLADLTVTNDNDLSCDLSDSKDAFKKTWNPKFTLRSHYDGIRSLAFHHSQSALLTASEDGTLKLWNLQKAVTAKKNAALDVEPIHAFRASTPAPMGSQRLQVPVALYPSVLSHVLEGHGDAVWGLAFSPASQRLASCSADGSVRIWDPSSSSPTCLCTFSTASDHGTPTSVAFTSTEPAHIVASFRSGDTVLYDLEAGSALLTLDSRGNSGPTQINQVVSHPSQPLTITAHDDRGIRFLDNRTGKSVHSMVAHLDAVTCLAVDPNGVFLMSGSHDCSLRLWSLDNKTCVQEITAHRKKHEEAIHAVACHPSKALIASAGADALAKVFV</sequence>
<dbReference type="InterPro" id="IPR020472">
    <property type="entry name" value="WD40_PAC1"/>
</dbReference>
<dbReference type="PANTHER" id="PTHR15653">
    <property type="entry name" value="STRIATIN"/>
    <property type="match status" value="1"/>
</dbReference>
<accession>A0A452F8Y5</accession>
<organism evidence="17 18">
    <name type="scientific">Capra hircus</name>
    <name type="common">Goat</name>
    <dbReference type="NCBI Taxonomy" id="9925"/>
    <lineage>
        <taxon>Eukaryota</taxon>
        <taxon>Metazoa</taxon>
        <taxon>Chordata</taxon>
        <taxon>Craniata</taxon>
        <taxon>Vertebrata</taxon>
        <taxon>Euteleostomi</taxon>
        <taxon>Mammalia</taxon>
        <taxon>Eutheria</taxon>
        <taxon>Laurasiatheria</taxon>
        <taxon>Artiodactyla</taxon>
        <taxon>Ruminantia</taxon>
        <taxon>Pecora</taxon>
        <taxon>Bovidae</taxon>
        <taxon>Caprinae</taxon>
        <taxon>Capra</taxon>
    </lineage>
</organism>
<reference evidence="17" key="3">
    <citation type="submission" date="2025-09" db="UniProtKB">
        <authorList>
            <consortium name="Ensembl"/>
        </authorList>
    </citation>
    <scope>IDENTIFICATION</scope>
</reference>
<dbReference type="SMART" id="SM00320">
    <property type="entry name" value="WD40"/>
    <property type="match status" value="6"/>
</dbReference>
<dbReference type="Bgee" id="ENSCHIG00000019269">
    <property type="expression patterns" value="Expressed in uterine horn and 17 other cell types or tissues"/>
</dbReference>
<keyword evidence="6" id="KW-0677">Repeat</keyword>